<feature type="compositionally biased region" description="Low complexity" evidence="8">
    <location>
        <begin position="1"/>
        <end position="18"/>
    </location>
</feature>
<feature type="region of interest" description="Disordered" evidence="8">
    <location>
        <begin position="1"/>
        <end position="21"/>
    </location>
</feature>
<evidence type="ECO:0000256" key="4">
    <source>
        <dbReference type="ARBA" id="ARBA00022692"/>
    </source>
</evidence>
<proteinExistence type="inferred from homology"/>
<keyword evidence="11" id="KW-1185">Reference proteome</keyword>
<evidence type="ECO:0000256" key="5">
    <source>
        <dbReference type="ARBA" id="ARBA00022989"/>
    </source>
</evidence>
<evidence type="ECO:0000259" key="9">
    <source>
        <dbReference type="PROSITE" id="PS50928"/>
    </source>
</evidence>
<protein>
    <submittedName>
        <fullName evidence="10">Carbohydrate ABC transporter permease</fullName>
    </submittedName>
</protein>
<keyword evidence="5 7" id="KW-1133">Transmembrane helix</keyword>
<feature type="domain" description="ABC transmembrane type-1" evidence="9">
    <location>
        <begin position="91"/>
        <end position="304"/>
    </location>
</feature>
<evidence type="ECO:0000313" key="10">
    <source>
        <dbReference type="EMBL" id="MFB8892160.1"/>
    </source>
</evidence>
<dbReference type="InterPro" id="IPR000515">
    <property type="entry name" value="MetI-like"/>
</dbReference>
<dbReference type="PROSITE" id="PS50928">
    <property type="entry name" value="ABC_TM1"/>
    <property type="match status" value="1"/>
</dbReference>
<keyword evidence="3" id="KW-1003">Cell membrane</keyword>
<feature type="transmembrane region" description="Helical" evidence="7">
    <location>
        <begin position="283"/>
        <end position="303"/>
    </location>
</feature>
<dbReference type="InterPro" id="IPR035906">
    <property type="entry name" value="MetI-like_sf"/>
</dbReference>
<accession>A0ABV5EQB6</accession>
<feature type="transmembrane region" description="Helical" evidence="7">
    <location>
        <begin position="177"/>
        <end position="202"/>
    </location>
</feature>
<dbReference type="SUPFAM" id="SSF161098">
    <property type="entry name" value="MetI-like"/>
    <property type="match status" value="1"/>
</dbReference>
<evidence type="ECO:0000256" key="7">
    <source>
        <dbReference type="RuleBase" id="RU363032"/>
    </source>
</evidence>
<dbReference type="EMBL" id="JBHLHV010000001">
    <property type="protein sequence ID" value="MFB8892160.1"/>
    <property type="molecule type" value="Genomic_DNA"/>
</dbReference>
<evidence type="ECO:0000256" key="1">
    <source>
        <dbReference type="ARBA" id="ARBA00004651"/>
    </source>
</evidence>
<organism evidence="10 11">
    <name type="scientific">Microbacterium plantarum</name>
    <dbReference type="NCBI Taxonomy" id="1816425"/>
    <lineage>
        <taxon>Bacteria</taxon>
        <taxon>Bacillati</taxon>
        <taxon>Actinomycetota</taxon>
        <taxon>Actinomycetes</taxon>
        <taxon>Micrococcales</taxon>
        <taxon>Microbacteriaceae</taxon>
        <taxon>Microbacterium</taxon>
    </lineage>
</organism>
<feature type="transmembrane region" description="Helical" evidence="7">
    <location>
        <begin position="227"/>
        <end position="248"/>
    </location>
</feature>
<evidence type="ECO:0000313" key="11">
    <source>
        <dbReference type="Proteomes" id="UP001589643"/>
    </source>
</evidence>
<keyword evidence="4 7" id="KW-0812">Transmembrane</keyword>
<dbReference type="PANTHER" id="PTHR30193:SF37">
    <property type="entry name" value="INNER MEMBRANE ABC TRANSPORTER PERMEASE PROTEIN YCJO"/>
    <property type="match status" value="1"/>
</dbReference>
<comment type="similarity">
    <text evidence="7">Belongs to the binding-protein-dependent transport system permease family.</text>
</comment>
<sequence length="315" mass="34212">MTATITPDASAPTAGAPGAPRPRKRVFGRYRLAPFLFTVGTAALFALFFLWPGVLGLSYSLTDFRGWGDAEFVGLANYVELMTDPGFYGALARTFVFTLFAVPLSYALSLAMAVAINAVWARGKTAARIIFFLPWLVSPIVTGVIWRWMFGESFGFVNFIIRALGGEGVPWSSNADLSLLVVIVASSWGGAAFNMLLFVAALNNVPKSYYEAAELDGANGWQRFRNITLPSIAPTSVLVILLSTLGHMKEFALIQSLNGGGPGTQNRLIVQYIYETGFKQSEIGYASAASMVLLVILMIIAVIQLRISRRSNNAW</sequence>
<feature type="transmembrane region" description="Helical" evidence="7">
    <location>
        <begin position="95"/>
        <end position="120"/>
    </location>
</feature>
<dbReference type="CDD" id="cd06261">
    <property type="entry name" value="TM_PBP2"/>
    <property type="match status" value="1"/>
</dbReference>
<keyword evidence="6 7" id="KW-0472">Membrane</keyword>
<evidence type="ECO:0000256" key="2">
    <source>
        <dbReference type="ARBA" id="ARBA00022448"/>
    </source>
</evidence>
<keyword evidence="2 7" id="KW-0813">Transport</keyword>
<comment type="subcellular location">
    <subcellularLocation>
        <location evidence="1 7">Cell membrane</location>
        <topology evidence="1 7">Multi-pass membrane protein</topology>
    </subcellularLocation>
</comment>
<comment type="caution">
    <text evidence="10">The sequence shown here is derived from an EMBL/GenBank/DDBJ whole genome shotgun (WGS) entry which is preliminary data.</text>
</comment>
<feature type="transmembrane region" description="Helical" evidence="7">
    <location>
        <begin position="129"/>
        <end position="149"/>
    </location>
</feature>
<reference evidence="10 11" key="1">
    <citation type="submission" date="2024-08" db="EMBL/GenBank/DDBJ databases">
        <title>Heavy metals resistant antinobacteria isolated from wastewater.</title>
        <authorList>
            <person name="Roman Ponce B."/>
            <person name="Blanco Mercado M.A."/>
            <person name="Avila Aldana I.N."/>
            <person name="Morales Arrieta S."/>
        </authorList>
    </citation>
    <scope>NUCLEOTIDE SEQUENCE [LARGE SCALE GENOMIC DNA]</scope>
    <source>
        <strain evidence="11">sma-1</strain>
    </source>
</reference>
<evidence type="ECO:0000256" key="3">
    <source>
        <dbReference type="ARBA" id="ARBA00022475"/>
    </source>
</evidence>
<gene>
    <name evidence="10" type="ORF">AB7P39_04790</name>
</gene>
<dbReference type="InterPro" id="IPR051393">
    <property type="entry name" value="ABC_transporter_permease"/>
</dbReference>
<dbReference type="Pfam" id="PF00528">
    <property type="entry name" value="BPD_transp_1"/>
    <property type="match status" value="1"/>
</dbReference>
<dbReference type="Proteomes" id="UP001589643">
    <property type="component" value="Unassembled WGS sequence"/>
</dbReference>
<evidence type="ECO:0000256" key="8">
    <source>
        <dbReference type="SAM" id="MobiDB-lite"/>
    </source>
</evidence>
<feature type="transmembrane region" description="Helical" evidence="7">
    <location>
        <begin position="32"/>
        <end position="51"/>
    </location>
</feature>
<dbReference type="PANTHER" id="PTHR30193">
    <property type="entry name" value="ABC TRANSPORTER PERMEASE PROTEIN"/>
    <property type="match status" value="1"/>
</dbReference>
<evidence type="ECO:0000256" key="6">
    <source>
        <dbReference type="ARBA" id="ARBA00023136"/>
    </source>
</evidence>
<dbReference type="RefSeq" id="WP_220118292.1">
    <property type="nucleotide sequence ID" value="NZ_JBHLHV010000001.1"/>
</dbReference>
<dbReference type="Gene3D" id="1.10.3720.10">
    <property type="entry name" value="MetI-like"/>
    <property type="match status" value="1"/>
</dbReference>
<name>A0ABV5EQB6_9MICO</name>